<feature type="domain" description="Calcineurin-like phosphoesterase" evidence="7">
    <location>
        <begin position="16"/>
        <end position="221"/>
    </location>
</feature>
<evidence type="ECO:0000256" key="1">
    <source>
        <dbReference type="ARBA" id="ARBA00022475"/>
    </source>
</evidence>
<proteinExistence type="predicted"/>
<reference evidence="8 9" key="1">
    <citation type="submission" date="2020-02" db="EMBL/GenBank/DDBJ databases">
        <title>Draft genome sequence of two Spirosoma agri KCTC 52727 and Spirosoma terrae KCTC 52035.</title>
        <authorList>
            <person name="Rojas J."/>
            <person name="Ambika Manirajan B."/>
            <person name="Ratering S."/>
            <person name="Suarez C."/>
            <person name="Schnell S."/>
        </authorList>
    </citation>
    <scope>NUCLEOTIDE SEQUENCE [LARGE SCALE GENOMIC DNA]</scope>
    <source>
        <strain evidence="8 9">KCTC 52727</strain>
    </source>
</reference>
<gene>
    <name evidence="8" type="ORF">GK091_11735</name>
</gene>
<dbReference type="Gene3D" id="3.60.21.10">
    <property type="match status" value="1"/>
</dbReference>
<keyword evidence="3" id="KW-0479">Metal-binding</keyword>
<protein>
    <submittedName>
        <fullName evidence="8">UDP-2,3-diacylglucosamine diphosphatase</fullName>
    </submittedName>
</protein>
<evidence type="ECO:0000256" key="6">
    <source>
        <dbReference type="ARBA" id="ARBA00023211"/>
    </source>
</evidence>
<dbReference type="Proteomes" id="UP000477386">
    <property type="component" value="Unassembled WGS sequence"/>
</dbReference>
<dbReference type="InterPro" id="IPR043461">
    <property type="entry name" value="LpxH-like"/>
</dbReference>
<organism evidence="8 9">
    <name type="scientific">Spirosoma agri</name>
    <dbReference type="NCBI Taxonomy" id="1987381"/>
    <lineage>
        <taxon>Bacteria</taxon>
        <taxon>Pseudomonadati</taxon>
        <taxon>Bacteroidota</taxon>
        <taxon>Cytophagia</taxon>
        <taxon>Cytophagales</taxon>
        <taxon>Cytophagaceae</taxon>
        <taxon>Spirosoma</taxon>
    </lineage>
</organism>
<evidence type="ECO:0000256" key="5">
    <source>
        <dbReference type="ARBA" id="ARBA00023136"/>
    </source>
</evidence>
<sequence length="260" mass="30138">MSAIETIPLATGRKAYFASDFHLGAPDAVRSRQREQQIVQWLDTIRPNAEVIFLVGDLFDFWFEYKKTIPKGFIRLQGKLAELTDAGMRIEIFTGNHDMWMSDYFTQEMGIPVYRNPRTYEIGTKRFLIGHGDGLGPGDETYKKLKVVFEHRLARGLFSWLHPDIGIQIANAWSKQSRLSHYNHDDTVFNGPETEWLFQYSRSIESQQHHDYYVFGHRHIPLNLEVTPTSRYVNLGEWVSAKTYGVFDGSELTLKTWGVQ</sequence>
<dbReference type="InterPro" id="IPR029052">
    <property type="entry name" value="Metallo-depent_PP-like"/>
</dbReference>
<keyword evidence="4" id="KW-0378">Hydrolase</keyword>
<dbReference type="EMBL" id="JAAGNZ010000001">
    <property type="protein sequence ID" value="NEU67555.1"/>
    <property type="molecule type" value="Genomic_DNA"/>
</dbReference>
<evidence type="ECO:0000259" key="7">
    <source>
        <dbReference type="Pfam" id="PF00149"/>
    </source>
</evidence>
<dbReference type="PANTHER" id="PTHR34990:SF1">
    <property type="entry name" value="UDP-2,3-DIACYLGLUCOSAMINE HYDROLASE"/>
    <property type="match status" value="1"/>
</dbReference>
<name>A0A6M0IIR0_9BACT</name>
<dbReference type="RefSeq" id="WP_164037766.1">
    <property type="nucleotide sequence ID" value="NZ_JAAGNZ010000001.1"/>
</dbReference>
<keyword evidence="6" id="KW-0464">Manganese</keyword>
<dbReference type="PANTHER" id="PTHR34990">
    <property type="entry name" value="UDP-2,3-DIACYLGLUCOSAMINE HYDROLASE-RELATED"/>
    <property type="match status" value="1"/>
</dbReference>
<dbReference type="GO" id="GO:0016020">
    <property type="term" value="C:membrane"/>
    <property type="evidence" value="ECO:0007669"/>
    <property type="project" value="GOC"/>
</dbReference>
<dbReference type="GO" id="GO:0008758">
    <property type="term" value="F:UDP-2,3-diacylglucosamine hydrolase activity"/>
    <property type="evidence" value="ECO:0007669"/>
    <property type="project" value="TreeGrafter"/>
</dbReference>
<dbReference type="SUPFAM" id="SSF56300">
    <property type="entry name" value="Metallo-dependent phosphatases"/>
    <property type="match status" value="1"/>
</dbReference>
<dbReference type="GO" id="GO:0046872">
    <property type="term" value="F:metal ion binding"/>
    <property type="evidence" value="ECO:0007669"/>
    <property type="project" value="UniProtKB-KW"/>
</dbReference>
<keyword evidence="2" id="KW-0997">Cell inner membrane</keyword>
<evidence type="ECO:0000313" key="8">
    <source>
        <dbReference type="EMBL" id="NEU67555.1"/>
    </source>
</evidence>
<evidence type="ECO:0000256" key="3">
    <source>
        <dbReference type="ARBA" id="ARBA00022723"/>
    </source>
</evidence>
<evidence type="ECO:0000313" key="9">
    <source>
        <dbReference type="Proteomes" id="UP000477386"/>
    </source>
</evidence>
<dbReference type="CDD" id="cd07398">
    <property type="entry name" value="MPP_YbbF-LpxH"/>
    <property type="match status" value="1"/>
</dbReference>
<dbReference type="InterPro" id="IPR004843">
    <property type="entry name" value="Calcineurin-like_PHP"/>
</dbReference>
<dbReference type="Pfam" id="PF00149">
    <property type="entry name" value="Metallophos"/>
    <property type="match status" value="1"/>
</dbReference>
<keyword evidence="9" id="KW-1185">Reference proteome</keyword>
<keyword evidence="5" id="KW-0472">Membrane</keyword>
<evidence type="ECO:0000256" key="2">
    <source>
        <dbReference type="ARBA" id="ARBA00022519"/>
    </source>
</evidence>
<evidence type="ECO:0000256" key="4">
    <source>
        <dbReference type="ARBA" id="ARBA00022801"/>
    </source>
</evidence>
<dbReference type="GO" id="GO:0009245">
    <property type="term" value="P:lipid A biosynthetic process"/>
    <property type="evidence" value="ECO:0007669"/>
    <property type="project" value="TreeGrafter"/>
</dbReference>
<dbReference type="AlphaFoldDB" id="A0A6M0IIR0"/>
<keyword evidence="1" id="KW-1003">Cell membrane</keyword>
<accession>A0A6M0IIR0</accession>
<comment type="caution">
    <text evidence="8">The sequence shown here is derived from an EMBL/GenBank/DDBJ whole genome shotgun (WGS) entry which is preliminary data.</text>
</comment>